<keyword evidence="1" id="KW-0723">Serine/threonine-protein kinase</keyword>
<keyword evidence="5 6" id="KW-0067">ATP-binding</keyword>
<evidence type="ECO:0000256" key="1">
    <source>
        <dbReference type="ARBA" id="ARBA00022527"/>
    </source>
</evidence>
<dbReference type="Gramene" id="TraesCAD_scaffold_011214_01G000100.1">
    <property type="protein sequence ID" value="TraesCAD_scaffold_011214_01G000100.1"/>
    <property type="gene ID" value="TraesCAD_scaffold_011214_01G000100"/>
</dbReference>
<feature type="domain" description="Protein kinase" evidence="7">
    <location>
        <begin position="41"/>
        <end position="308"/>
    </location>
</feature>
<dbReference type="EnsemblPlants" id="TraesCS5A02G449800.1">
    <property type="protein sequence ID" value="TraesCS5A02G449800.1.cds1"/>
    <property type="gene ID" value="TraesCS5A02G449800"/>
</dbReference>
<dbReference type="Gramene" id="TraesLAC5A03G02703860.1">
    <property type="protein sequence ID" value="TraesLAC5A03G02703860.1.CDS1"/>
    <property type="gene ID" value="TraesLAC5A03G02703860"/>
</dbReference>
<dbReference type="Gramene" id="TraesJUL5A03G02768790.1">
    <property type="protein sequence ID" value="TraesJUL5A03G02768790.1.CDS1"/>
    <property type="gene ID" value="TraesJUL5A03G02768790"/>
</dbReference>
<feature type="binding site" evidence="6">
    <location>
        <position position="396"/>
    </location>
    <ligand>
        <name>ATP</name>
        <dbReference type="ChEBI" id="CHEBI:30616"/>
    </ligand>
</feature>
<dbReference type="SMART" id="SM00220">
    <property type="entry name" value="S_TKc"/>
    <property type="match status" value="1"/>
</dbReference>
<dbReference type="Gramene" id="TraesPARA_EIv1.0_1526060.1">
    <property type="protein sequence ID" value="TraesPARA_EIv1.0_1526060.1.CDS1"/>
    <property type="gene ID" value="TraesPARA_EIv1.0_1526060"/>
</dbReference>
<dbReference type="OrthoDB" id="2017579at2759"/>
<evidence type="ECO:0000256" key="5">
    <source>
        <dbReference type="ARBA" id="ARBA00022840"/>
    </source>
</evidence>
<dbReference type="InterPro" id="IPR000719">
    <property type="entry name" value="Prot_kinase_dom"/>
</dbReference>
<dbReference type="Pfam" id="PF07714">
    <property type="entry name" value="PK_Tyr_Ser-Thr"/>
    <property type="match status" value="2"/>
</dbReference>
<evidence type="ECO:0000256" key="2">
    <source>
        <dbReference type="ARBA" id="ARBA00022679"/>
    </source>
</evidence>
<dbReference type="Gramene" id="TraesMAC5A03G02748210.1">
    <property type="protein sequence ID" value="TraesMAC5A03G02748210.1.CDS1"/>
    <property type="gene ID" value="TraesMAC5A03G02748210"/>
</dbReference>
<dbReference type="PANTHER" id="PTHR27005:SF383">
    <property type="entry name" value="PROTEIN KINASE DOMAIN-CONTAINING PROTEIN"/>
    <property type="match status" value="1"/>
</dbReference>
<dbReference type="GO" id="GO:0004674">
    <property type="term" value="F:protein serine/threonine kinase activity"/>
    <property type="evidence" value="ECO:0007669"/>
    <property type="project" value="UniProtKB-KW"/>
</dbReference>
<dbReference type="PANTHER" id="PTHR27005">
    <property type="entry name" value="WALL-ASSOCIATED RECEPTOR KINASE-LIKE 21"/>
    <property type="match status" value="1"/>
</dbReference>
<gene>
    <name evidence="8" type="primary">LOC123105491</name>
</gene>
<keyword evidence="9" id="KW-1185">Reference proteome</keyword>
<dbReference type="InterPro" id="IPR011009">
    <property type="entry name" value="Kinase-like_dom_sf"/>
</dbReference>
<dbReference type="SUPFAM" id="SSF56112">
    <property type="entry name" value="Protein kinase-like (PK-like)"/>
    <property type="match status" value="2"/>
</dbReference>
<name>A0A3B6KRP1_WHEAT</name>
<accession>A0A3B6KRP1</accession>
<evidence type="ECO:0000256" key="6">
    <source>
        <dbReference type="PROSITE-ProRule" id="PRU10141"/>
    </source>
</evidence>
<dbReference type="Gramene" id="TraesPARA_EIv1.0_1526060.2">
    <property type="protein sequence ID" value="TraesPARA_EIv1.0_1526060.2.CDS1"/>
    <property type="gene ID" value="TraesPARA_EIv1.0_1526060"/>
</dbReference>
<dbReference type="Gramene" id="TraesLDM5A03G02752700.1">
    <property type="protein sequence ID" value="TraesLDM5A03G02752700.1.CDS1"/>
    <property type="gene ID" value="TraesLDM5A03G02752700"/>
</dbReference>
<dbReference type="Gramene" id="TraesSTA5A03G02740570.1">
    <property type="protein sequence ID" value="TraesSTA5A03G02740570.1.CDS1"/>
    <property type="gene ID" value="TraesSTA5A03G02740570"/>
</dbReference>
<dbReference type="Gene3D" id="3.30.200.20">
    <property type="entry name" value="Phosphorylase Kinase, domain 1"/>
    <property type="match status" value="2"/>
</dbReference>
<dbReference type="Gramene" id="TraesROB_scaffold_033836_01G000400.1">
    <property type="protein sequence ID" value="TraesROB_scaffold_033836_01G000400.1"/>
    <property type="gene ID" value="TraesROB_scaffold_033836_01G000400"/>
</dbReference>
<dbReference type="PROSITE" id="PS00108">
    <property type="entry name" value="PROTEIN_KINASE_ST"/>
    <property type="match status" value="1"/>
</dbReference>
<feature type="domain" description="Protein kinase" evidence="7">
    <location>
        <begin position="367"/>
        <end position="634"/>
    </location>
</feature>
<dbReference type="GO" id="GO:0005524">
    <property type="term" value="F:ATP binding"/>
    <property type="evidence" value="ECO:0007669"/>
    <property type="project" value="UniProtKB-UniRule"/>
</dbReference>
<dbReference type="Gramene" id="TraesMAC5A03G02748210.3">
    <property type="protein sequence ID" value="TraesMAC5A03G02748210.3.CDS1"/>
    <property type="gene ID" value="TraesMAC5A03G02748210"/>
</dbReference>
<evidence type="ECO:0000313" key="8">
    <source>
        <dbReference type="EnsemblPlants" id="TraesCS5A02G449800.1.cds1"/>
    </source>
</evidence>
<dbReference type="SMR" id="A0A3B6KRP1"/>
<dbReference type="InterPro" id="IPR008271">
    <property type="entry name" value="Ser/Thr_kinase_AS"/>
</dbReference>
<dbReference type="STRING" id="4565.A0A3B6KRP1"/>
<evidence type="ECO:0000256" key="3">
    <source>
        <dbReference type="ARBA" id="ARBA00022741"/>
    </source>
</evidence>
<dbReference type="Gramene" id="TraesJAG5A03G02751210.1">
    <property type="protein sequence ID" value="TraesJAG5A03G02751210.1.CDS1"/>
    <property type="gene ID" value="TraesJAG5A03G02751210"/>
</dbReference>
<dbReference type="GeneID" id="123105491"/>
<dbReference type="Gramene" id="TraesARI5A03G02791970.1">
    <property type="protein sequence ID" value="TraesARI5A03G02791970.1.CDS1"/>
    <property type="gene ID" value="TraesARI5A03G02791970"/>
</dbReference>
<dbReference type="Gramene" id="TraesSYM5A03G02779260.1">
    <property type="protein sequence ID" value="TraesSYM5A03G02779260.1.CDS1"/>
    <property type="gene ID" value="TraesSYM5A03G02779260"/>
</dbReference>
<dbReference type="PROSITE" id="PS50011">
    <property type="entry name" value="PROTEIN_KINASE_DOM"/>
    <property type="match status" value="2"/>
</dbReference>
<dbReference type="Proteomes" id="UP000019116">
    <property type="component" value="Chromosome 5A"/>
</dbReference>
<keyword evidence="4" id="KW-0418">Kinase</keyword>
<proteinExistence type="predicted"/>
<dbReference type="InterPro" id="IPR001245">
    <property type="entry name" value="Ser-Thr/Tyr_kinase_cat_dom"/>
</dbReference>
<keyword evidence="2" id="KW-0808">Transferase</keyword>
<dbReference type="InterPro" id="IPR045274">
    <property type="entry name" value="WAK-like"/>
</dbReference>
<reference evidence="8" key="2">
    <citation type="submission" date="2018-10" db="UniProtKB">
        <authorList>
            <consortium name="EnsemblPlants"/>
        </authorList>
    </citation>
    <scope>IDENTIFICATION</scope>
</reference>
<protein>
    <recommendedName>
        <fullName evidence="7">Protein kinase domain-containing protein</fullName>
    </recommendedName>
</protein>
<dbReference type="RefSeq" id="XP_044383507.1">
    <property type="nucleotide sequence ID" value="XM_044527572.1"/>
</dbReference>
<dbReference type="Gramene" id="TraesKAR5A01G0385010.1">
    <property type="protein sequence ID" value="cds.TraesKAR5A01G0385010.1"/>
    <property type="gene ID" value="TraesKAR5A01G0385010"/>
</dbReference>
<feature type="binding site" evidence="6">
    <location>
        <position position="69"/>
    </location>
    <ligand>
        <name>ATP</name>
        <dbReference type="ChEBI" id="CHEBI:30616"/>
    </ligand>
</feature>
<dbReference type="GO" id="GO:0005886">
    <property type="term" value="C:plasma membrane"/>
    <property type="evidence" value="ECO:0000318"/>
    <property type="project" value="GO_Central"/>
</dbReference>
<evidence type="ECO:0000259" key="7">
    <source>
        <dbReference type="PROSITE" id="PS50011"/>
    </source>
</evidence>
<evidence type="ECO:0000256" key="4">
    <source>
        <dbReference type="ARBA" id="ARBA00022777"/>
    </source>
</evidence>
<dbReference type="FunFam" id="3.30.200.20:FF:000039">
    <property type="entry name" value="receptor-like protein kinase FERONIA"/>
    <property type="match status" value="1"/>
</dbReference>
<keyword evidence="3 6" id="KW-0547">Nucleotide-binding</keyword>
<organism evidence="8">
    <name type="scientific">Triticum aestivum</name>
    <name type="common">Wheat</name>
    <dbReference type="NCBI Taxonomy" id="4565"/>
    <lineage>
        <taxon>Eukaryota</taxon>
        <taxon>Viridiplantae</taxon>
        <taxon>Streptophyta</taxon>
        <taxon>Embryophyta</taxon>
        <taxon>Tracheophyta</taxon>
        <taxon>Spermatophyta</taxon>
        <taxon>Magnoliopsida</taxon>
        <taxon>Liliopsida</taxon>
        <taxon>Poales</taxon>
        <taxon>Poaceae</taxon>
        <taxon>BOP clade</taxon>
        <taxon>Pooideae</taxon>
        <taxon>Triticodae</taxon>
        <taxon>Triticeae</taxon>
        <taxon>Triticinae</taxon>
        <taxon>Triticum</taxon>
    </lineage>
</organism>
<dbReference type="Gramene" id="TraesNOR5A03G02773610.1">
    <property type="protein sequence ID" value="TraesNOR5A03G02773610.1.CDS1"/>
    <property type="gene ID" value="TraesNOR5A03G02773610"/>
</dbReference>
<dbReference type="Gramene" id="TraesCLE_scaffold_017193_01G000400.1">
    <property type="protein sequence ID" value="TraesCLE_scaffold_017193_01G000400.1"/>
    <property type="gene ID" value="TraesCLE_scaffold_017193_01G000400"/>
</dbReference>
<dbReference type="PROSITE" id="PS00107">
    <property type="entry name" value="PROTEIN_KINASE_ATP"/>
    <property type="match status" value="2"/>
</dbReference>
<evidence type="ECO:0000313" key="9">
    <source>
        <dbReference type="Proteomes" id="UP000019116"/>
    </source>
</evidence>
<dbReference type="InterPro" id="IPR017441">
    <property type="entry name" value="Protein_kinase_ATP_BS"/>
</dbReference>
<dbReference type="Gramene" id="TraesCS5A02G449800.1">
    <property type="protein sequence ID" value="TraesCS5A02G449800.1.cds1"/>
    <property type="gene ID" value="TraesCS5A02G449800"/>
</dbReference>
<dbReference type="Gramene" id="TraesWEE_scaffold_052822_01G000200.1">
    <property type="protein sequence ID" value="TraesWEE_scaffold_052822_01G000200.1"/>
    <property type="gene ID" value="TraesWEE_scaffold_052822_01G000200"/>
</dbReference>
<dbReference type="Gramene" id="TraesMAC5A03G02748210.2">
    <property type="protein sequence ID" value="TraesMAC5A03G02748210.2.CDS1"/>
    <property type="gene ID" value="TraesMAC5A03G02748210"/>
</dbReference>
<dbReference type="AlphaFoldDB" id="A0A3B6KRP1"/>
<dbReference type="FunFam" id="3.30.200.20:FF:000337">
    <property type="entry name" value="Wall-associated receptor kinase 3"/>
    <property type="match status" value="1"/>
</dbReference>
<dbReference type="OMA" id="CHELAIY"/>
<dbReference type="Gramene" id="TraesCS5A03G1061600.1">
    <property type="protein sequence ID" value="TraesCS5A03G1061600.1.CDS1"/>
    <property type="gene ID" value="TraesCS5A03G1061600"/>
</dbReference>
<dbReference type="Gene3D" id="1.10.510.10">
    <property type="entry name" value="Transferase(Phosphotransferase) domain 1"/>
    <property type="match status" value="2"/>
</dbReference>
<reference evidence="8" key="1">
    <citation type="submission" date="2018-08" db="EMBL/GenBank/DDBJ databases">
        <authorList>
            <person name="Rossello M."/>
        </authorList>
    </citation>
    <scope>NUCLEOTIDE SEQUENCE [LARGE SCALE GENOMIC DNA]</scope>
    <source>
        <strain evidence="8">cv. Chinese Spring</strain>
    </source>
</reference>
<dbReference type="FunFam" id="1.10.510.10:FF:000474">
    <property type="entry name" value="Wall-associated receptor kinase 3"/>
    <property type="match status" value="1"/>
</dbReference>
<sequence length="707" mass="80042">MDLRESTVAEMIQRDDRSKWLSCSNHNIKCFTEGEIKRITSNYETIIGKGGFGEVYKGVLQDGRTVAVKRFMSNIEENFAKELKVHCEINHKNVVRLIGYCAKENALMIVSEYISKGNLSNVLHHERIPITLDTRLRIAVECSEALCYMHSQMYTQVIHGDIKPANILLDDNFNAKISDFGISRLVNTDSTLFTDHVMGSIGYMDPLFARSGRLTSKSDVYSFGIVLVELITKKKATIRNGEAGIVECFTQSLVTEKRKVRELFDVEISSQNNMKVLEGVAKLAGQCLRMEIDRRPEMRDVAERLRALRKTQVQVKQTPTIFPWGWRNKPAAQNNWQSSSSVTQQSLPYNLCHHFSLREVKSATRNFEKSHLIGVGLFGKVYYGVIDGGATKVAIKRGRFEQDVSMFQTEIAMMANLRHHHLVSLVGYCKEKNQRMLIYDYMARGTLTENLYANKMKEPPLTWRQRLDVCIGAARALHYLHECSIIPNDVSTTNILLDERLAGKFSSEVSPWRDAMDVTPTLRMGRLGCVDPEFYCTGQLTQKSNVYSFGVVLFEVLCARAAYNPNLPERQANLVYCALSCQKKGILDLIVDPDLEGKIAPWCFKKFVEIAEKCVSDRGIDRPTMQEVLENLELCLVEQSGSLGDEMLAEDDTNGPSRTERRLNLDMYLAEDDDSSHCSLVSTFEYDDMECASDGGVDSDSELLMPR</sequence>
<dbReference type="Gramene" id="TraesRN5A0101077600.1">
    <property type="protein sequence ID" value="TraesRN5A0101077600.1"/>
    <property type="gene ID" value="TraesRN5A0101077600"/>
</dbReference>
<dbReference type="GO" id="GO:0007166">
    <property type="term" value="P:cell surface receptor signaling pathway"/>
    <property type="evidence" value="ECO:0000318"/>
    <property type="project" value="GO_Central"/>
</dbReference>